<feature type="transmembrane region" description="Helical" evidence="1">
    <location>
        <begin position="123"/>
        <end position="144"/>
    </location>
</feature>
<keyword evidence="1" id="KW-0812">Transmembrane</keyword>
<feature type="transmembrane region" description="Helical" evidence="1">
    <location>
        <begin position="78"/>
        <end position="96"/>
    </location>
</feature>
<dbReference type="OrthoDB" id="1449378at2"/>
<dbReference type="EMBL" id="CP040710">
    <property type="protein sequence ID" value="QCX01268.1"/>
    <property type="molecule type" value="Genomic_DNA"/>
</dbReference>
<protein>
    <submittedName>
        <fullName evidence="2">Uncharacterized protein</fullName>
    </submittedName>
</protein>
<evidence type="ECO:0000313" key="2">
    <source>
        <dbReference type="EMBL" id="QCX01268.1"/>
    </source>
</evidence>
<keyword evidence="1" id="KW-1133">Transmembrane helix</keyword>
<keyword evidence="3" id="KW-1185">Reference proteome</keyword>
<dbReference type="RefSeq" id="WP_138853607.1">
    <property type="nucleotide sequence ID" value="NZ_CP040710.1"/>
</dbReference>
<evidence type="ECO:0000313" key="3">
    <source>
        <dbReference type="Proteomes" id="UP000310017"/>
    </source>
</evidence>
<feature type="transmembrane region" description="Helical" evidence="1">
    <location>
        <begin position="44"/>
        <end position="66"/>
    </location>
</feature>
<gene>
    <name evidence="2" type="ORF">FGM00_14535</name>
</gene>
<dbReference type="KEGG" id="asag:FGM00_14535"/>
<organism evidence="2 3">
    <name type="scientific">Aggregatimonas sangjinii</name>
    <dbReference type="NCBI Taxonomy" id="2583587"/>
    <lineage>
        <taxon>Bacteria</taxon>
        <taxon>Pseudomonadati</taxon>
        <taxon>Bacteroidota</taxon>
        <taxon>Flavobacteriia</taxon>
        <taxon>Flavobacteriales</taxon>
        <taxon>Flavobacteriaceae</taxon>
        <taxon>Aggregatimonas</taxon>
    </lineage>
</organism>
<dbReference type="Proteomes" id="UP000310017">
    <property type="component" value="Chromosome"/>
</dbReference>
<keyword evidence="1" id="KW-0472">Membrane</keyword>
<sequence>MNKIVKIALVVVGVIGAVLWFMLPSRAMSEADPAMAAQNGAMNAMFWITYILLAVAVIASLGFALVSLFSNPASLKKTLFIVGGFLIAAAIAYVLADGTDVSIPEMASKGIETSETTIKRIGMGLNLFFILTIVAVGAMLWGGVRKTIIKK</sequence>
<name>A0A5B7SW45_9FLAO</name>
<accession>A0A5B7SW45</accession>
<proteinExistence type="predicted"/>
<evidence type="ECO:0000256" key="1">
    <source>
        <dbReference type="SAM" id="Phobius"/>
    </source>
</evidence>
<dbReference type="AlphaFoldDB" id="A0A5B7SW45"/>
<reference evidence="2 3" key="1">
    <citation type="submission" date="2019-05" db="EMBL/GenBank/DDBJ databases">
        <title>Genome sequencing of F202Z8.</title>
        <authorList>
            <person name="Kwon Y.M."/>
        </authorList>
    </citation>
    <scope>NUCLEOTIDE SEQUENCE [LARGE SCALE GENOMIC DNA]</scope>
    <source>
        <strain evidence="2 3">F202Z8</strain>
    </source>
</reference>
<feature type="transmembrane region" description="Helical" evidence="1">
    <location>
        <begin position="7"/>
        <end position="24"/>
    </location>
</feature>